<dbReference type="Pfam" id="PF05166">
    <property type="entry name" value="YcgL"/>
    <property type="match status" value="1"/>
</dbReference>
<dbReference type="Gene3D" id="3.10.510.20">
    <property type="entry name" value="YcgL domain"/>
    <property type="match status" value="1"/>
</dbReference>
<organism evidence="3 4">
    <name type="scientific">Umboniibacter marinipuniceus</name>
    <dbReference type="NCBI Taxonomy" id="569599"/>
    <lineage>
        <taxon>Bacteria</taxon>
        <taxon>Pseudomonadati</taxon>
        <taxon>Pseudomonadota</taxon>
        <taxon>Gammaproteobacteria</taxon>
        <taxon>Cellvibrionales</taxon>
        <taxon>Cellvibrionaceae</taxon>
        <taxon>Umboniibacter</taxon>
    </lineage>
</organism>
<dbReference type="OrthoDB" id="7062382at2"/>
<dbReference type="InterPro" id="IPR027354">
    <property type="entry name" value="YcgL_dom"/>
</dbReference>
<evidence type="ECO:0000259" key="2">
    <source>
        <dbReference type="PROSITE" id="PS51648"/>
    </source>
</evidence>
<evidence type="ECO:0000256" key="1">
    <source>
        <dbReference type="HAMAP-Rule" id="MF_01866"/>
    </source>
</evidence>
<dbReference type="HAMAP" id="MF_01866">
    <property type="entry name" value="UPF0745"/>
    <property type="match status" value="1"/>
</dbReference>
<dbReference type="Proteomes" id="UP000267187">
    <property type="component" value="Unassembled WGS sequence"/>
</dbReference>
<sequence>MKQPCIVSVYRSAKEDGMYLIVEKSQGLKKVPEALLKRFGPAKESMAFLLTETKKLARFDAKQVLDAIRDNGFFLQLPPPRDEEMADIALKNSKLQR</sequence>
<name>A0A3M0A146_9GAMM</name>
<comment type="caution">
    <text evidence="3">The sequence shown here is derived from an EMBL/GenBank/DDBJ whole genome shotgun (WGS) entry which is preliminary data.</text>
</comment>
<evidence type="ECO:0000313" key="3">
    <source>
        <dbReference type="EMBL" id="RMA78871.1"/>
    </source>
</evidence>
<dbReference type="AlphaFoldDB" id="A0A3M0A146"/>
<dbReference type="InterPro" id="IPR038068">
    <property type="entry name" value="YcgL-like_sf"/>
</dbReference>
<accession>A0A3M0A146</accession>
<dbReference type="PANTHER" id="PTHR38109">
    <property type="entry name" value="PROTEIN YCGL"/>
    <property type="match status" value="1"/>
</dbReference>
<dbReference type="PROSITE" id="PS51648">
    <property type="entry name" value="YCGL"/>
    <property type="match status" value="1"/>
</dbReference>
<reference evidence="3 4" key="1">
    <citation type="submission" date="2018-10" db="EMBL/GenBank/DDBJ databases">
        <title>Genomic Encyclopedia of Type Strains, Phase IV (KMG-IV): sequencing the most valuable type-strain genomes for metagenomic binning, comparative biology and taxonomic classification.</title>
        <authorList>
            <person name="Goeker M."/>
        </authorList>
    </citation>
    <scope>NUCLEOTIDE SEQUENCE [LARGE SCALE GENOMIC DNA]</scope>
    <source>
        <strain evidence="3 4">DSM 25080</strain>
    </source>
</reference>
<protein>
    <recommendedName>
        <fullName evidence="1">YcgL domain-containing protein DFR27_2211</fullName>
    </recommendedName>
</protein>
<proteinExistence type="inferred from homology"/>
<feature type="domain" description="YcgL" evidence="2">
    <location>
        <begin position="5"/>
        <end position="89"/>
    </location>
</feature>
<dbReference type="SUPFAM" id="SSF160191">
    <property type="entry name" value="YcgL-like"/>
    <property type="match status" value="1"/>
</dbReference>
<keyword evidence="4" id="KW-1185">Reference proteome</keyword>
<gene>
    <name evidence="3" type="ORF">DFR27_2211</name>
</gene>
<dbReference type="EMBL" id="REFJ01000005">
    <property type="protein sequence ID" value="RMA78871.1"/>
    <property type="molecule type" value="Genomic_DNA"/>
</dbReference>
<evidence type="ECO:0000313" key="4">
    <source>
        <dbReference type="Proteomes" id="UP000267187"/>
    </source>
</evidence>
<dbReference type="PANTHER" id="PTHR38109:SF1">
    <property type="entry name" value="PROTEIN YCGL"/>
    <property type="match status" value="1"/>
</dbReference>
<dbReference type="RefSeq" id="WP_121877506.1">
    <property type="nucleotide sequence ID" value="NZ_REFJ01000005.1"/>
</dbReference>